<dbReference type="Proteomes" id="UP000070501">
    <property type="component" value="Unassembled WGS sequence"/>
</dbReference>
<feature type="transmembrane region" description="Helical" evidence="1">
    <location>
        <begin position="20"/>
        <end position="43"/>
    </location>
</feature>
<sequence>MAAPTCGWGAGFIALCLNSLLTLILAVSLFLTSFLYLFSFFFYRTIKYQGMAKARPATHDNAAARGDAAFSSCFFSSFGVPGLTWTISISEQSTPRSG</sequence>
<dbReference type="AlphaFoldDB" id="A0A136J7V4"/>
<gene>
    <name evidence="2" type="ORF">Micbo1qcDRAFT_54157</name>
</gene>
<evidence type="ECO:0000313" key="2">
    <source>
        <dbReference type="EMBL" id="KXJ93219.1"/>
    </source>
</evidence>
<keyword evidence="3" id="KW-1185">Reference proteome</keyword>
<evidence type="ECO:0000256" key="1">
    <source>
        <dbReference type="SAM" id="Phobius"/>
    </source>
</evidence>
<keyword evidence="1" id="KW-0812">Transmembrane</keyword>
<name>A0A136J7V4_9PEZI</name>
<organism evidence="2 3">
    <name type="scientific">Microdochium bolleyi</name>
    <dbReference type="NCBI Taxonomy" id="196109"/>
    <lineage>
        <taxon>Eukaryota</taxon>
        <taxon>Fungi</taxon>
        <taxon>Dikarya</taxon>
        <taxon>Ascomycota</taxon>
        <taxon>Pezizomycotina</taxon>
        <taxon>Sordariomycetes</taxon>
        <taxon>Xylariomycetidae</taxon>
        <taxon>Xylariales</taxon>
        <taxon>Microdochiaceae</taxon>
        <taxon>Microdochium</taxon>
    </lineage>
</organism>
<dbReference type="EMBL" id="KQ964248">
    <property type="protein sequence ID" value="KXJ93219.1"/>
    <property type="molecule type" value="Genomic_DNA"/>
</dbReference>
<keyword evidence="1" id="KW-1133">Transmembrane helix</keyword>
<reference evidence="3" key="1">
    <citation type="submission" date="2016-02" db="EMBL/GenBank/DDBJ databases">
        <title>Draft genome sequence of Microdochium bolleyi, a fungal endophyte of beachgrass.</title>
        <authorList>
            <consortium name="DOE Joint Genome Institute"/>
            <person name="David A.S."/>
            <person name="May G."/>
            <person name="Haridas S."/>
            <person name="Lim J."/>
            <person name="Wang M."/>
            <person name="Labutti K."/>
            <person name="Lipzen A."/>
            <person name="Barry K."/>
            <person name="Grigoriev I.V."/>
        </authorList>
    </citation>
    <scope>NUCLEOTIDE SEQUENCE [LARGE SCALE GENOMIC DNA]</scope>
    <source>
        <strain evidence="3">J235TASD1</strain>
    </source>
</reference>
<protein>
    <submittedName>
        <fullName evidence="2">Uncharacterized protein</fullName>
    </submittedName>
</protein>
<proteinExistence type="predicted"/>
<keyword evidence="1" id="KW-0472">Membrane</keyword>
<accession>A0A136J7V4</accession>
<dbReference type="InParanoid" id="A0A136J7V4"/>
<evidence type="ECO:0000313" key="3">
    <source>
        <dbReference type="Proteomes" id="UP000070501"/>
    </source>
</evidence>